<dbReference type="OrthoDB" id="1933521at2759"/>
<evidence type="ECO:0000256" key="1">
    <source>
        <dbReference type="ARBA" id="ARBA00004613"/>
    </source>
</evidence>
<evidence type="ECO:0000256" key="5">
    <source>
        <dbReference type="ARBA" id="ARBA00038515"/>
    </source>
</evidence>
<dbReference type="InterPro" id="IPR002902">
    <property type="entry name" value="GNK2"/>
</dbReference>
<dbReference type="PANTHER" id="PTHR32411:SF55">
    <property type="entry name" value="CYSTEINE-RICH REPEAT SECRETORY PROTEIN 55"/>
    <property type="match status" value="1"/>
</dbReference>
<evidence type="ECO:0000313" key="9">
    <source>
        <dbReference type="Proteomes" id="UP000250235"/>
    </source>
</evidence>
<feature type="chain" id="PRO_5016271006" evidence="6">
    <location>
        <begin position="22"/>
        <end position="263"/>
    </location>
</feature>
<evidence type="ECO:0000313" key="8">
    <source>
        <dbReference type="EMBL" id="KZV25736.1"/>
    </source>
</evidence>
<comment type="similarity">
    <text evidence="5">Belongs to the cysteine-rich repeat secretory protein family.</text>
</comment>
<name>A0A2Z7AWG3_9LAMI</name>
<protein>
    <submittedName>
        <fullName evidence="8">Cysteine-rich repeat secretory protein 55-like</fullName>
    </submittedName>
</protein>
<dbReference type="PROSITE" id="PS51473">
    <property type="entry name" value="GNK2"/>
    <property type="match status" value="2"/>
</dbReference>
<keyword evidence="4" id="KW-0677">Repeat</keyword>
<evidence type="ECO:0000259" key="7">
    <source>
        <dbReference type="PROSITE" id="PS51473"/>
    </source>
</evidence>
<dbReference type="FunFam" id="3.30.430.20:FF:000002">
    <property type="entry name" value="Cysteine-rich receptor-like protein kinase 10"/>
    <property type="match status" value="1"/>
</dbReference>
<sequence>MNQMYKFLLTVLWLYISTSESAELYASSCNDDTKTDNTTQLSRNIDALLHGLVQGAAQKGFLTASYGNGVNQIYGLAQCRADVSGSDCSVCLRDAANQSRKLCPNQADVRIWYDYCFLKYDTAKFFGQVDTSYGVFFWNVANVTDPDVFNKKLSTLVDQIKSEAVKLPGSRGLGKGETEISAFETLYALVQCTRDLSPINCAQCLSVAIGNFGTYCNDKKGCRVLYGSCYVRYELYPFFFPLDAQGSLAYNAAKYESVKVYKP</sequence>
<feature type="signal peptide" evidence="6">
    <location>
        <begin position="1"/>
        <end position="21"/>
    </location>
</feature>
<accession>A0A2Z7AWG3</accession>
<dbReference type="InterPro" id="IPR038408">
    <property type="entry name" value="GNK2_sf"/>
</dbReference>
<evidence type="ECO:0000256" key="2">
    <source>
        <dbReference type="ARBA" id="ARBA00022525"/>
    </source>
</evidence>
<organism evidence="8 9">
    <name type="scientific">Dorcoceras hygrometricum</name>
    <dbReference type="NCBI Taxonomy" id="472368"/>
    <lineage>
        <taxon>Eukaryota</taxon>
        <taxon>Viridiplantae</taxon>
        <taxon>Streptophyta</taxon>
        <taxon>Embryophyta</taxon>
        <taxon>Tracheophyta</taxon>
        <taxon>Spermatophyta</taxon>
        <taxon>Magnoliopsida</taxon>
        <taxon>eudicotyledons</taxon>
        <taxon>Gunneridae</taxon>
        <taxon>Pentapetalae</taxon>
        <taxon>asterids</taxon>
        <taxon>lamiids</taxon>
        <taxon>Lamiales</taxon>
        <taxon>Gesneriaceae</taxon>
        <taxon>Didymocarpoideae</taxon>
        <taxon>Trichosporeae</taxon>
        <taxon>Loxocarpinae</taxon>
        <taxon>Dorcoceras</taxon>
    </lineage>
</organism>
<dbReference type="EMBL" id="KV011838">
    <property type="protein sequence ID" value="KZV25736.1"/>
    <property type="molecule type" value="Genomic_DNA"/>
</dbReference>
<keyword evidence="3 6" id="KW-0732">Signal</keyword>
<feature type="domain" description="Gnk2-homologous" evidence="7">
    <location>
        <begin position="131"/>
        <end position="238"/>
    </location>
</feature>
<keyword evidence="2" id="KW-0964">Secreted</keyword>
<dbReference type="Pfam" id="PF01657">
    <property type="entry name" value="Stress-antifung"/>
    <property type="match status" value="2"/>
</dbReference>
<keyword evidence="9" id="KW-1185">Reference proteome</keyword>
<dbReference type="PANTHER" id="PTHR32411">
    <property type="entry name" value="CYSTEINE-RICH REPEAT SECRETORY PROTEIN 38-RELATED"/>
    <property type="match status" value="1"/>
</dbReference>
<evidence type="ECO:0000256" key="3">
    <source>
        <dbReference type="ARBA" id="ARBA00022729"/>
    </source>
</evidence>
<dbReference type="InterPro" id="IPR050581">
    <property type="entry name" value="CRR_secretory_protein"/>
</dbReference>
<dbReference type="AlphaFoldDB" id="A0A2Z7AWG3"/>
<dbReference type="CDD" id="cd23509">
    <property type="entry name" value="Gnk2-like"/>
    <property type="match status" value="2"/>
</dbReference>
<reference evidence="8 9" key="1">
    <citation type="journal article" date="2015" name="Proc. Natl. Acad. Sci. U.S.A.">
        <title>The resurrection genome of Boea hygrometrica: A blueprint for survival of dehydration.</title>
        <authorList>
            <person name="Xiao L."/>
            <person name="Yang G."/>
            <person name="Zhang L."/>
            <person name="Yang X."/>
            <person name="Zhao S."/>
            <person name="Ji Z."/>
            <person name="Zhou Q."/>
            <person name="Hu M."/>
            <person name="Wang Y."/>
            <person name="Chen M."/>
            <person name="Xu Y."/>
            <person name="Jin H."/>
            <person name="Xiao X."/>
            <person name="Hu G."/>
            <person name="Bao F."/>
            <person name="Hu Y."/>
            <person name="Wan P."/>
            <person name="Li L."/>
            <person name="Deng X."/>
            <person name="Kuang T."/>
            <person name="Xiang C."/>
            <person name="Zhu J.K."/>
            <person name="Oliver M.J."/>
            <person name="He Y."/>
        </authorList>
    </citation>
    <scope>NUCLEOTIDE SEQUENCE [LARGE SCALE GENOMIC DNA]</scope>
    <source>
        <strain evidence="9">cv. XS01</strain>
    </source>
</reference>
<gene>
    <name evidence="8" type="ORF">F511_04797</name>
</gene>
<dbReference type="Gene3D" id="3.30.430.20">
    <property type="entry name" value="Gnk2 domain, C-X8-C-X2-C motif"/>
    <property type="match status" value="2"/>
</dbReference>
<evidence type="ECO:0000256" key="4">
    <source>
        <dbReference type="ARBA" id="ARBA00022737"/>
    </source>
</evidence>
<feature type="domain" description="Gnk2-homologous" evidence="7">
    <location>
        <begin position="22"/>
        <end position="125"/>
    </location>
</feature>
<dbReference type="GO" id="GO:0005576">
    <property type="term" value="C:extracellular region"/>
    <property type="evidence" value="ECO:0007669"/>
    <property type="project" value="UniProtKB-SubCell"/>
</dbReference>
<proteinExistence type="inferred from homology"/>
<evidence type="ECO:0000256" key="6">
    <source>
        <dbReference type="SAM" id="SignalP"/>
    </source>
</evidence>
<dbReference type="Proteomes" id="UP000250235">
    <property type="component" value="Unassembled WGS sequence"/>
</dbReference>
<comment type="subcellular location">
    <subcellularLocation>
        <location evidence="1">Secreted</location>
    </subcellularLocation>
</comment>